<dbReference type="Proteomes" id="UP001214170">
    <property type="component" value="Chromosome"/>
</dbReference>
<sequence length="475" mass="49705">MGRLLKKSLLVLALFAVVWLAVIIWWQESRTLPTGVDIGLYLFALPLAVLGALWLGAKAVRAARAPKPQPSASAPATDEAPAALAKLRIVAVAARAAAGPDAAGIAEALVEQQRPELDPELKTLQGFPVFAARVPQLDDVELYAAARERGAPAEALVTAGLRATALLTDIAATLTNDAHRRVTELDVPTRDEDWPLLRFDIVLPASWPQAARDRAHAQVLAAAGVWPDTRVNATEHSARDAMAVDMLLRELASASDSAADAPTWRIVLAADGYVDQDLVAQWDADALLLTHANPQGRVPGEAAAGVLLGQAHATPATSTASTADATDVHVALSPVTHRQKPADARGAQAEPALADLTRDLIQRAAVAADSVIHVISDADHRGSRPLEALNVASQLFEHLDSAKDCHAVGVACGHTGVAASLLTLAVACEACMQSEPQAEAQSVPQSQPAVVTLTLQDPALRCASLVYRPAASTTA</sequence>
<feature type="transmembrane region" description="Helical" evidence="1">
    <location>
        <begin position="9"/>
        <end position="26"/>
    </location>
</feature>
<keyword evidence="3" id="KW-1185">Reference proteome</keyword>
<evidence type="ECO:0000313" key="3">
    <source>
        <dbReference type="Proteomes" id="UP001214170"/>
    </source>
</evidence>
<reference evidence="2 3" key="1">
    <citation type="submission" date="2023-03" db="EMBL/GenBank/DDBJ databases">
        <title>Achromobacter spanius LIG8.</title>
        <authorList>
            <person name="Shrestha S."/>
        </authorList>
    </citation>
    <scope>NUCLEOTIDE SEQUENCE [LARGE SCALE GENOMIC DNA]</scope>
    <source>
        <strain evidence="2 3">LIG8</strain>
    </source>
</reference>
<keyword evidence="1" id="KW-0472">Membrane</keyword>
<dbReference type="RefSeq" id="WP_268079724.1">
    <property type="nucleotide sequence ID" value="NZ_CP106885.1"/>
</dbReference>
<keyword evidence="1" id="KW-0812">Transmembrane</keyword>
<accession>A0ABY8GR41</accession>
<protein>
    <recommendedName>
        <fullName evidence="4">3-oxoacyl-(Acyl carrier protein) synthase</fullName>
    </recommendedName>
</protein>
<gene>
    <name evidence="2" type="ORF">P8T11_23890</name>
</gene>
<organism evidence="2 3">
    <name type="scientific">Achromobacter spanius</name>
    <dbReference type="NCBI Taxonomy" id="217203"/>
    <lineage>
        <taxon>Bacteria</taxon>
        <taxon>Pseudomonadati</taxon>
        <taxon>Pseudomonadota</taxon>
        <taxon>Betaproteobacteria</taxon>
        <taxon>Burkholderiales</taxon>
        <taxon>Alcaligenaceae</taxon>
        <taxon>Achromobacter</taxon>
    </lineage>
</organism>
<proteinExistence type="predicted"/>
<keyword evidence="1" id="KW-1133">Transmembrane helix</keyword>
<feature type="transmembrane region" description="Helical" evidence="1">
    <location>
        <begin position="38"/>
        <end position="57"/>
    </location>
</feature>
<name>A0ABY8GR41_9BURK</name>
<dbReference type="EMBL" id="CP121261">
    <property type="protein sequence ID" value="WFP07319.1"/>
    <property type="molecule type" value="Genomic_DNA"/>
</dbReference>
<evidence type="ECO:0000256" key="1">
    <source>
        <dbReference type="SAM" id="Phobius"/>
    </source>
</evidence>
<evidence type="ECO:0008006" key="4">
    <source>
        <dbReference type="Google" id="ProtNLM"/>
    </source>
</evidence>
<evidence type="ECO:0000313" key="2">
    <source>
        <dbReference type="EMBL" id="WFP07319.1"/>
    </source>
</evidence>